<dbReference type="Pfam" id="PF00877">
    <property type="entry name" value="NLPC_P60"/>
    <property type="match status" value="1"/>
</dbReference>
<dbReference type="GO" id="GO:0006508">
    <property type="term" value="P:proteolysis"/>
    <property type="evidence" value="ECO:0007669"/>
    <property type="project" value="UniProtKB-KW"/>
</dbReference>
<dbReference type="eggNOG" id="COG0791">
    <property type="taxonomic scope" value="Bacteria"/>
</dbReference>
<evidence type="ECO:0000256" key="2">
    <source>
        <dbReference type="ARBA" id="ARBA00022670"/>
    </source>
</evidence>
<accession>B4S678</accession>
<dbReference type="InterPro" id="IPR038765">
    <property type="entry name" value="Papain-like_cys_pep_sf"/>
</dbReference>
<comment type="similarity">
    <text evidence="1">Belongs to the peptidase C40 family.</text>
</comment>
<dbReference type="STRING" id="290512.Paes_2178"/>
<dbReference type="PROSITE" id="PS51935">
    <property type="entry name" value="NLPC_P60"/>
    <property type="match status" value="1"/>
</dbReference>
<dbReference type="GO" id="GO:0008234">
    <property type="term" value="F:cysteine-type peptidase activity"/>
    <property type="evidence" value="ECO:0007669"/>
    <property type="project" value="UniProtKB-KW"/>
</dbReference>
<evidence type="ECO:0000256" key="3">
    <source>
        <dbReference type="ARBA" id="ARBA00022801"/>
    </source>
</evidence>
<dbReference type="KEGG" id="paa:Paes_2178"/>
<keyword evidence="7" id="KW-1185">Reference proteome</keyword>
<dbReference type="MEROPS" id="C40.006"/>
<evidence type="ECO:0000313" key="6">
    <source>
        <dbReference type="EMBL" id="ACF47180.1"/>
    </source>
</evidence>
<dbReference type="InterPro" id="IPR051202">
    <property type="entry name" value="Peptidase_C40"/>
</dbReference>
<feature type="domain" description="NlpC/P60" evidence="5">
    <location>
        <begin position="65"/>
        <end position="190"/>
    </location>
</feature>
<dbReference type="Proteomes" id="UP000002725">
    <property type="component" value="Chromosome"/>
</dbReference>
<evidence type="ECO:0000256" key="1">
    <source>
        <dbReference type="ARBA" id="ARBA00007074"/>
    </source>
</evidence>
<proteinExistence type="inferred from homology"/>
<dbReference type="AlphaFoldDB" id="B4S678"/>
<name>B4S678_PROA2</name>
<reference evidence="6" key="1">
    <citation type="submission" date="2008-06" db="EMBL/GenBank/DDBJ databases">
        <title>Complete sequence of chromosome of Prosthecochloris aestuarii DSM 271.</title>
        <authorList>
            <consortium name="US DOE Joint Genome Institute"/>
            <person name="Lucas S."/>
            <person name="Copeland A."/>
            <person name="Lapidus A."/>
            <person name="Glavina del Rio T."/>
            <person name="Dalin E."/>
            <person name="Tice H."/>
            <person name="Bruce D."/>
            <person name="Goodwin L."/>
            <person name="Pitluck S."/>
            <person name="Schmutz J."/>
            <person name="Larimer F."/>
            <person name="Land M."/>
            <person name="Hauser L."/>
            <person name="Kyrpides N."/>
            <person name="Anderson I."/>
            <person name="Liu Z."/>
            <person name="Li T."/>
            <person name="Zhao F."/>
            <person name="Overmann J."/>
            <person name="Bryant D.A."/>
            <person name="Richardson P."/>
        </authorList>
    </citation>
    <scope>NUCLEOTIDE SEQUENCE [LARGE SCALE GENOMIC DNA]</scope>
    <source>
        <strain evidence="6">DSM 271</strain>
    </source>
</reference>
<dbReference type="PANTHER" id="PTHR47053">
    <property type="entry name" value="MUREIN DD-ENDOPEPTIDASE MEPH-RELATED"/>
    <property type="match status" value="1"/>
</dbReference>
<dbReference type="PANTHER" id="PTHR47053:SF1">
    <property type="entry name" value="MUREIN DD-ENDOPEPTIDASE MEPH-RELATED"/>
    <property type="match status" value="1"/>
</dbReference>
<organism evidence="6 7">
    <name type="scientific">Prosthecochloris aestuarii (strain DSM 271 / SK 413)</name>
    <dbReference type="NCBI Taxonomy" id="290512"/>
    <lineage>
        <taxon>Bacteria</taxon>
        <taxon>Pseudomonadati</taxon>
        <taxon>Chlorobiota</taxon>
        <taxon>Chlorobiia</taxon>
        <taxon>Chlorobiales</taxon>
        <taxon>Chlorobiaceae</taxon>
        <taxon>Prosthecochloris</taxon>
    </lineage>
</organism>
<keyword evidence="4" id="KW-0788">Thiol protease</keyword>
<gene>
    <name evidence="6" type="ordered locus">Paes_2178</name>
</gene>
<evidence type="ECO:0000313" key="7">
    <source>
        <dbReference type="Proteomes" id="UP000002725"/>
    </source>
</evidence>
<dbReference type="SUPFAM" id="SSF54001">
    <property type="entry name" value="Cysteine proteinases"/>
    <property type="match status" value="1"/>
</dbReference>
<protein>
    <submittedName>
        <fullName evidence="6">NLP/P60 protein</fullName>
    </submittedName>
</protein>
<dbReference type="InterPro" id="IPR000064">
    <property type="entry name" value="NLP_P60_dom"/>
</dbReference>
<sequence length="193" mass="21494">MMQAESLSHKSMLRSTLLHAPNILRGALLILIALLYGCASSYSSQGVQYSAKNRKSDTYSPLPLIATEARLIDMLENVTGLVGTQYRYGGDSEKAFDCSGFVQHIYRNTFNAKIPRTARRQSEFGEKISRGGLQRGDLVFFRLNGGAIDHVGIYIDNGLFVHASSSRGVTLGNLDKPYYNKRFARAIRLLQIR</sequence>
<keyword evidence="3" id="KW-0378">Hydrolase</keyword>
<dbReference type="HOGENOM" id="CLU_016043_9_1_10"/>
<keyword evidence="2" id="KW-0645">Protease</keyword>
<dbReference type="Gene3D" id="3.90.1720.10">
    <property type="entry name" value="endopeptidase domain like (from Nostoc punctiforme)"/>
    <property type="match status" value="1"/>
</dbReference>
<evidence type="ECO:0000256" key="4">
    <source>
        <dbReference type="ARBA" id="ARBA00022807"/>
    </source>
</evidence>
<dbReference type="EMBL" id="CP001108">
    <property type="protein sequence ID" value="ACF47180.1"/>
    <property type="molecule type" value="Genomic_DNA"/>
</dbReference>
<evidence type="ECO:0000259" key="5">
    <source>
        <dbReference type="PROSITE" id="PS51935"/>
    </source>
</evidence>